<dbReference type="HOGENOM" id="CLU_031160_1_0_1"/>
<keyword evidence="11" id="KW-1185">Reference proteome</keyword>
<feature type="transmembrane region" description="Helical" evidence="7">
    <location>
        <begin position="49"/>
        <end position="70"/>
    </location>
</feature>
<feature type="transmembrane region" description="Helical" evidence="7">
    <location>
        <begin position="314"/>
        <end position="339"/>
    </location>
</feature>
<keyword evidence="2" id="KW-0813">Transport</keyword>
<feature type="transmembrane region" description="Helical" evidence="7">
    <location>
        <begin position="76"/>
        <end position="101"/>
    </location>
</feature>
<feature type="transmembrane region" description="Helical" evidence="7">
    <location>
        <begin position="194"/>
        <end position="214"/>
    </location>
</feature>
<dbReference type="KEGG" id="ppp:112285296"/>
<dbReference type="Gramene" id="Pp3c8_19000V3.2">
    <property type="protein sequence ID" value="Pp3c8_19000V3.2"/>
    <property type="gene ID" value="Pp3c8_19000"/>
</dbReference>
<feature type="transmembrane region" description="Helical" evidence="7">
    <location>
        <begin position="367"/>
        <end position="384"/>
    </location>
</feature>
<name>A9SV11_PHYPA</name>
<keyword evidence="3 7" id="KW-0812">Transmembrane</keyword>
<evidence type="ECO:0000313" key="10">
    <source>
        <dbReference type="EnsemblPlants" id="Pp3c8_19000V3.1"/>
    </source>
</evidence>
<dbReference type="EnsemblPlants" id="Pp3c8_19000V3.1">
    <property type="protein sequence ID" value="Pp3c8_19000V3.1"/>
    <property type="gene ID" value="Pp3c8_19000"/>
</dbReference>
<feature type="transmembrane region" description="Helical" evidence="7">
    <location>
        <begin position="122"/>
        <end position="143"/>
    </location>
</feature>
<dbReference type="Pfam" id="PF01490">
    <property type="entry name" value="Aa_trans"/>
    <property type="match status" value="1"/>
</dbReference>
<dbReference type="Gramene" id="Pp3c8_19000V3.1">
    <property type="protein sequence ID" value="Pp3c8_19000V3.1"/>
    <property type="gene ID" value="Pp3c8_19000"/>
</dbReference>
<reference evidence="10" key="3">
    <citation type="submission" date="2020-12" db="UniProtKB">
        <authorList>
            <consortium name="EnsemblPlants"/>
        </authorList>
    </citation>
    <scope>IDENTIFICATION</scope>
</reference>
<dbReference type="OrthoDB" id="40134at2759"/>
<dbReference type="EnsemblPlants" id="Pp3c8_19000V3.2">
    <property type="protein sequence ID" value="Pp3c8_19000V3.2"/>
    <property type="gene ID" value="Pp3c8_19000"/>
</dbReference>
<reference evidence="9 11" key="1">
    <citation type="journal article" date="2008" name="Science">
        <title>The Physcomitrella genome reveals evolutionary insights into the conquest of land by plants.</title>
        <authorList>
            <person name="Rensing S."/>
            <person name="Lang D."/>
            <person name="Zimmer A."/>
            <person name="Terry A."/>
            <person name="Salamov A."/>
            <person name="Shapiro H."/>
            <person name="Nishiyama T."/>
            <person name="Perroud P.-F."/>
            <person name="Lindquist E."/>
            <person name="Kamisugi Y."/>
            <person name="Tanahashi T."/>
            <person name="Sakakibara K."/>
            <person name="Fujita T."/>
            <person name="Oishi K."/>
            <person name="Shin-I T."/>
            <person name="Kuroki Y."/>
            <person name="Toyoda A."/>
            <person name="Suzuki Y."/>
            <person name="Hashimoto A."/>
            <person name="Yamaguchi K."/>
            <person name="Sugano A."/>
            <person name="Kohara Y."/>
            <person name="Fujiyama A."/>
            <person name="Anterola A."/>
            <person name="Aoki S."/>
            <person name="Ashton N."/>
            <person name="Barbazuk W.B."/>
            <person name="Barker E."/>
            <person name="Bennetzen J."/>
            <person name="Bezanilla M."/>
            <person name="Blankenship R."/>
            <person name="Cho S.H."/>
            <person name="Dutcher S."/>
            <person name="Estelle M."/>
            <person name="Fawcett J.A."/>
            <person name="Gundlach H."/>
            <person name="Hanada K."/>
            <person name="Heyl A."/>
            <person name="Hicks K.A."/>
            <person name="Hugh J."/>
            <person name="Lohr M."/>
            <person name="Mayer K."/>
            <person name="Melkozernov A."/>
            <person name="Murata T."/>
            <person name="Nelson D."/>
            <person name="Pils B."/>
            <person name="Prigge M."/>
            <person name="Reiss B."/>
            <person name="Renner T."/>
            <person name="Rombauts S."/>
            <person name="Rushton P."/>
            <person name="Sanderfoot A."/>
            <person name="Schween G."/>
            <person name="Shiu S.-H."/>
            <person name="Stueber K."/>
            <person name="Theodoulou F.L."/>
            <person name="Tu H."/>
            <person name="Van de Peer Y."/>
            <person name="Verrier P.J."/>
            <person name="Waters E."/>
            <person name="Wood A."/>
            <person name="Yang L."/>
            <person name="Cove D."/>
            <person name="Cuming A."/>
            <person name="Hasebe M."/>
            <person name="Lucas S."/>
            <person name="Mishler D.B."/>
            <person name="Reski R."/>
            <person name="Grigoriev I."/>
            <person name="Quatrano R.S."/>
            <person name="Boore J.L."/>
        </authorList>
    </citation>
    <scope>NUCLEOTIDE SEQUENCE [LARGE SCALE GENOMIC DNA]</scope>
    <source>
        <strain evidence="10 11">cv. Gransden 2004</strain>
    </source>
</reference>
<accession>A9SV11</accession>
<evidence type="ECO:0000259" key="8">
    <source>
        <dbReference type="Pfam" id="PF01490"/>
    </source>
</evidence>
<protein>
    <recommendedName>
        <fullName evidence="8">Amino acid transporter transmembrane domain-containing protein</fullName>
    </recommendedName>
</protein>
<evidence type="ECO:0000256" key="2">
    <source>
        <dbReference type="ARBA" id="ARBA00022448"/>
    </source>
</evidence>
<dbReference type="GO" id="GO:0016020">
    <property type="term" value="C:membrane"/>
    <property type="evidence" value="ECO:0000318"/>
    <property type="project" value="GO_Central"/>
</dbReference>
<dbReference type="OMA" id="FVFWINT"/>
<evidence type="ECO:0000313" key="11">
    <source>
        <dbReference type="Proteomes" id="UP000006727"/>
    </source>
</evidence>
<evidence type="ECO:0000256" key="4">
    <source>
        <dbReference type="ARBA" id="ARBA00022970"/>
    </source>
</evidence>
<feature type="transmembrane region" description="Helical" evidence="7">
    <location>
        <begin position="234"/>
        <end position="253"/>
    </location>
</feature>
<dbReference type="RefSeq" id="XP_024381744.1">
    <property type="nucleotide sequence ID" value="XM_024525976.2"/>
</dbReference>
<organism evidence="9">
    <name type="scientific">Physcomitrium patens</name>
    <name type="common">Spreading-leaved earth moss</name>
    <name type="synonym">Physcomitrella patens</name>
    <dbReference type="NCBI Taxonomy" id="3218"/>
    <lineage>
        <taxon>Eukaryota</taxon>
        <taxon>Viridiplantae</taxon>
        <taxon>Streptophyta</taxon>
        <taxon>Embryophyta</taxon>
        <taxon>Bryophyta</taxon>
        <taxon>Bryophytina</taxon>
        <taxon>Bryopsida</taxon>
        <taxon>Funariidae</taxon>
        <taxon>Funariales</taxon>
        <taxon>Funariaceae</taxon>
        <taxon>Physcomitrium</taxon>
    </lineage>
</organism>
<proteinExistence type="predicted"/>
<evidence type="ECO:0000256" key="7">
    <source>
        <dbReference type="SAM" id="Phobius"/>
    </source>
</evidence>
<gene>
    <name evidence="10" type="primary">LOC112285296</name>
    <name evidence="9" type="ORF">PHYPA_011783</name>
</gene>
<comment type="subcellular location">
    <subcellularLocation>
        <location evidence="1">Membrane</location>
    </subcellularLocation>
</comment>
<evidence type="ECO:0000256" key="1">
    <source>
        <dbReference type="ARBA" id="ARBA00004370"/>
    </source>
</evidence>
<dbReference type="AlphaFoldDB" id="A9SV11"/>
<evidence type="ECO:0000256" key="6">
    <source>
        <dbReference type="ARBA" id="ARBA00023136"/>
    </source>
</evidence>
<dbReference type="PANTHER" id="PTHR48017">
    <property type="entry name" value="OS05G0424000 PROTEIN-RELATED"/>
    <property type="match status" value="1"/>
</dbReference>
<evidence type="ECO:0000256" key="3">
    <source>
        <dbReference type="ARBA" id="ARBA00022692"/>
    </source>
</evidence>
<feature type="transmembrane region" description="Helical" evidence="7">
    <location>
        <begin position="273"/>
        <end position="294"/>
    </location>
</feature>
<feature type="domain" description="Amino acid transporter transmembrane" evidence="8">
    <location>
        <begin position="41"/>
        <end position="446"/>
    </location>
</feature>
<dbReference type="FunCoup" id="A9SV11">
    <property type="interactions" value="3"/>
</dbReference>
<dbReference type="EMBL" id="ABEU02000008">
    <property type="protein sequence ID" value="PNR49886.1"/>
    <property type="molecule type" value="Genomic_DNA"/>
</dbReference>
<dbReference type="InterPro" id="IPR013057">
    <property type="entry name" value="AA_transpt_TM"/>
</dbReference>
<dbReference type="eggNOG" id="KOG1303">
    <property type="taxonomic scope" value="Eukaryota"/>
</dbReference>
<dbReference type="Proteomes" id="UP000006727">
    <property type="component" value="Chromosome 8"/>
</dbReference>
<reference evidence="9 11" key="2">
    <citation type="journal article" date="2018" name="Plant J.">
        <title>The Physcomitrella patens chromosome-scale assembly reveals moss genome structure and evolution.</title>
        <authorList>
            <person name="Lang D."/>
            <person name="Ullrich K.K."/>
            <person name="Murat F."/>
            <person name="Fuchs J."/>
            <person name="Jenkins J."/>
            <person name="Haas F.B."/>
            <person name="Piednoel M."/>
            <person name="Gundlach H."/>
            <person name="Van Bel M."/>
            <person name="Meyberg R."/>
            <person name="Vives C."/>
            <person name="Morata J."/>
            <person name="Symeonidi A."/>
            <person name="Hiss M."/>
            <person name="Muchero W."/>
            <person name="Kamisugi Y."/>
            <person name="Saleh O."/>
            <person name="Blanc G."/>
            <person name="Decker E.L."/>
            <person name="van Gessel N."/>
            <person name="Grimwood J."/>
            <person name="Hayes R.D."/>
            <person name="Graham S.W."/>
            <person name="Gunter L.E."/>
            <person name="McDaniel S.F."/>
            <person name="Hoernstein S.N.W."/>
            <person name="Larsson A."/>
            <person name="Li F.W."/>
            <person name="Perroud P.F."/>
            <person name="Phillips J."/>
            <person name="Ranjan P."/>
            <person name="Rokshar D.S."/>
            <person name="Rothfels C.J."/>
            <person name="Schneider L."/>
            <person name="Shu S."/>
            <person name="Stevenson D.W."/>
            <person name="Thummler F."/>
            <person name="Tillich M."/>
            <person name="Villarreal Aguilar J.C."/>
            <person name="Widiez T."/>
            <person name="Wong G.K."/>
            <person name="Wymore A."/>
            <person name="Zhang Y."/>
            <person name="Zimmer A.D."/>
            <person name="Quatrano R.S."/>
            <person name="Mayer K.F.X."/>
            <person name="Goodstein D."/>
            <person name="Casacuberta J.M."/>
            <person name="Vandepoele K."/>
            <person name="Reski R."/>
            <person name="Cuming A.C."/>
            <person name="Tuskan G.A."/>
            <person name="Maumus F."/>
            <person name="Salse J."/>
            <person name="Schmutz J."/>
            <person name="Rensing S.A."/>
        </authorList>
    </citation>
    <scope>NUCLEOTIDE SEQUENCE [LARGE SCALE GENOMIC DNA]</scope>
    <source>
        <strain evidence="10 11">cv. Gransden 2004</strain>
    </source>
</reference>
<keyword evidence="5 7" id="KW-1133">Transmembrane helix</keyword>
<feature type="transmembrane region" description="Helical" evidence="7">
    <location>
        <begin position="423"/>
        <end position="446"/>
    </location>
</feature>
<keyword evidence="6 7" id="KW-0472">Membrane</keyword>
<sequence>MRAFEVIGTGYSSLVRDRSAVEEEEGFEAKDAGALFVLESKGTWFHAGYHLTTAIAGPSLLTLPYAFHFLGWGPGLFALTIAGAVSSYAYCLLSRVLEHYASQGKRCLRFRDLSDVVIGKRWTIWFVIPVQFGVCFVTLIGVILTGGYGCKLIYLGLVPDGAIRLWVFVALFGAVMMILAQLPSFHSLRHLSLFSLFCCLAYSACAVIGSIIAGHNPNVPPKNYSVTGSPVQKVFGVFTAISIMAGVYGVALIPEIQATVAPPVTGKMQKGIALCYTVVLITFYPVAISGYWAFGNQASGNIVDNLAPDKGPDLLPTWLLGILSIAIVAQLLAIGLVYLQPISEVLESKTGDAKQGKYSIRNVMPRLVFRSLYLAVVTLLAAMLPFFGDIISLIGAFGYTPLDFVLPMLFYQIVFQPSRQKPIFWLNWTIIIVFTVVGVIGCIASFRSIYMNVQKYHLFGDV</sequence>
<dbReference type="GO" id="GO:0003333">
    <property type="term" value="P:amino acid transmembrane transport"/>
    <property type="evidence" value="ECO:0000318"/>
    <property type="project" value="GO_Central"/>
</dbReference>
<evidence type="ECO:0000313" key="9">
    <source>
        <dbReference type="EMBL" id="PNR49886.1"/>
    </source>
</evidence>
<keyword evidence="4" id="KW-0029">Amino-acid transport</keyword>
<dbReference type="PaxDb" id="3218-PP1S122_131V6.1"/>
<dbReference type="GO" id="GO:0015171">
    <property type="term" value="F:amino acid transmembrane transporter activity"/>
    <property type="evidence" value="ECO:0000318"/>
    <property type="project" value="GO_Central"/>
</dbReference>
<evidence type="ECO:0000256" key="5">
    <source>
        <dbReference type="ARBA" id="ARBA00022989"/>
    </source>
</evidence>
<dbReference type="GeneID" id="112285296"/>
<feature type="transmembrane region" description="Helical" evidence="7">
    <location>
        <begin position="163"/>
        <end position="182"/>
    </location>
</feature>